<dbReference type="AlphaFoldDB" id="A0A8T0GFG2"/>
<keyword evidence="1" id="KW-0812">Transmembrane</keyword>
<keyword evidence="1" id="KW-0472">Membrane</keyword>
<reference evidence="2 3" key="1">
    <citation type="submission" date="2020-06" db="EMBL/GenBank/DDBJ databases">
        <title>WGS assembly of Ceratodon purpureus strain R40.</title>
        <authorList>
            <person name="Carey S.B."/>
            <person name="Jenkins J."/>
            <person name="Shu S."/>
            <person name="Lovell J.T."/>
            <person name="Sreedasyam A."/>
            <person name="Maumus F."/>
            <person name="Tiley G.P."/>
            <person name="Fernandez-Pozo N."/>
            <person name="Barry K."/>
            <person name="Chen C."/>
            <person name="Wang M."/>
            <person name="Lipzen A."/>
            <person name="Daum C."/>
            <person name="Saski C.A."/>
            <person name="Payton A.C."/>
            <person name="Mcbreen J.C."/>
            <person name="Conrad R.E."/>
            <person name="Kollar L.M."/>
            <person name="Olsson S."/>
            <person name="Huttunen S."/>
            <person name="Landis J.B."/>
            <person name="Wickett N.J."/>
            <person name="Johnson M.G."/>
            <person name="Rensing S.A."/>
            <person name="Grimwood J."/>
            <person name="Schmutz J."/>
            <person name="Mcdaniel S.F."/>
        </authorList>
    </citation>
    <scope>NUCLEOTIDE SEQUENCE [LARGE SCALE GENOMIC DNA]</scope>
    <source>
        <strain evidence="2 3">R40</strain>
    </source>
</reference>
<feature type="transmembrane region" description="Helical" evidence="1">
    <location>
        <begin position="62"/>
        <end position="82"/>
    </location>
</feature>
<feature type="transmembrane region" description="Helical" evidence="1">
    <location>
        <begin position="162"/>
        <end position="182"/>
    </location>
</feature>
<evidence type="ECO:0000313" key="3">
    <source>
        <dbReference type="Proteomes" id="UP000822688"/>
    </source>
</evidence>
<evidence type="ECO:0000313" key="2">
    <source>
        <dbReference type="EMBL" id="KAG0557277.1"/>
    </source>
</evidence>
<keyword evidence="1" id="KW-1133">Transmembrane helix</keyword>
<comment type="caution">
    <text evidence="2">The sequence shown here is derived from an EMBL/GenBank/DDBJ whole genome shotgun (WGS) entry which is preliminary data.</text>
</comment>
<dbReference type="Proteomes" id="UP000822688">
    <property type="component" value="Chromosome 11"/>
</dbReference>
<feature type="transmembrane region" description="Helical" evidence="1">
    <location>
        <begin position="121"/>
        <end position="142"/>
    </location>
</feature>
<keyword evidence="3" id="KW-1185">Reference proteome</keyword>
<sequence length="358" mass="40630">MKLQGSSCEFECSRSASLLTHTSRFHSLEFHSAFGSLRFNFLVLLGRFLVKPAYCFLLRLYRMLLPIALFFLSLGNTFGFSSDVKTKFLYATAFFSGLSILLQTGAGLVELYKSGFNFIQLLFSKLVSGILGPYGTDLLLSIGKYSTWSRSDLEASEIRGYFWRFLVYSMFYLSKLMNLCVFKDPYSGTFQVRYKSTAIWLTSARGRGENYNQLIEEAHIKISNRDSFQHSVKIRNTTMSLRWAPVALGTGRRLVQLVALDIENGFDSMVEVLLYSSQSNNYGGLFHHQFGPVATKKRYVVELIAMMEILAKDSFVVENTTDADEGHMHCISFEETMKRVLIKGQLLNFETHTGASYG</sequence>
<feature type="transmembrane region" description="Helical" evidence="1">
    <location>
        <begin position="30"/>
        <end position="50"/>
    </location>
</feature>
<feature type="transmembrane region" description="Helical" evidence="1">
    <location>
        <begin position="88"/>
        <end position="109"/>
    </location>
</feature>
<name>A0A8T0GFG2_CERPU</name>
<organism evidence="2 3">
    <name type="scientific">Ceratodon purpureus</name>
    <name type="common">Fire moss</name>
    <name type="synonym">Dicranum purpureum</name>
    <dbReference type="NCBI Taxonomy" id="3225"/>
    <lineage>
        <taxon>Eukaryota</taxon>
        <taxon>Viridiplantae</taxon>
        <taxon>Streptophyta</taxon>
        <taxon>Embryophyta</taxon>
        <taxon>Bryophyta</taxon>
        <taxon>Bryophytina</taxon>
        <taxon>Bryopsida</taxon>
        <taxon>Dicranidae</taxon>
        <taxon>Pseudoditrichales</taxon>
        <taxon>Ditrichaceae</taxon>
        <taxon>Ceratodon</taxon>
    </lineage>
</organism>
<accession>A0A8T0GFG2</accession>
<gene>
    <name evidence="2" type="ORF">KC19_11G116200</name>
</gene>
<protein>
    <submittedName>
        <fullName evidence="2">Uncharacterized protein</fullName>
    </submittedName>
</protein>
<dbReference type="EMBL" id="CM026432">
    <property type="protein sequence ID" value="KAG0557277.1"/>
    <property type="molecule type" value="Genomic_DNA"/>
</dbReference>
<proteinExistence type="predicted"/>
<evidence type="ECO:0000256" key="1">
    <source>
        <dbReference type="SAM" id="Phobius"/>
    </source>
</evidence>